<dbReference type="CDD" id="cd04488">
    <property type="entry name" value="RecG_wedge_OBF"/>
    <property type="match status" value="1"/>
</dbReference>
<organism evidence="1 2">
    <name type="scientific">Nakamurella antarctica</name>
    <dbReference type="NCBI Taxonomy" id="1902245"/>
    <lineage>
        <taxon>Bacteria</taxon>
        <taxon>Bacillati</taxon>
        <taxon>Actinomycetota</taxon>
        <taxon>Actinomycetes</taxon>
        <taxon>Nakamurellales</taxon>
        <taxon>Nakamurellaceae</taxon>
        <taxon>Nakamurella</taxon>
    </lineage>
</organism>
<gene>
    <name evidence="1" type="ORF">EH165_05535</name>
</gene>
<reference evidence="1 2" key="1">
    <citation type="submission" date="2018-11" db="EMBL/GenBank/DDBJ databases">
        <authorList>
            <person name="Da X."/>
        </authorList>
    </citation>
    <scope>NUCLEOTIDE SEQUENCE [LARGE SCALE GENOMIC DNA]</scope>
    <source>
        <strain evidence="1 2">S14-144</strain>
    </source>
</reference>
<evidence type="ECO:0000313" key="2">
    <source>
        <dbReference type="Proteomes" id="UP000268084"/>
    </source>
</evidence>
<evidence type="ECO:0000313" key="1">
    <source>
        <dbReference type="EMBL" id="AZI57693.1"/>
    </source>
</evidence>
<dbReference type="GO" id="GO:0003677">
    <property type="term" value="F:DNA binding"/>
    <property type="evidence" value="ECO:0007669"/>
    <property type="project" value="UniProtKB-KW"/>
</dbReference>
<dbReference type="Gene3D" id="2.40.50.140">
    <property type="entry name" value="Nucleic acid-binding proteins"/>
    <property type="match status" value="1"/>
</dbReference>
<dbReference type="EMBL" id="CP034170">
    <property type="protein sequence ID" value="AZI57693.1"/>
    <property type="molecule type" value="Genomic_DNA"/>
</dbReference>
<sequence>MAGSLSRWLKKLGSDDDQLEAAALTTSSEASGAQHASVCTQGQRVTVQGRLRSVDLRPADALATLVAELYDGTDAVELVWLGRRSIPGIEPGRTIQVTGRISVRNGRKCIYNPNYELRPVRL</sequence>
<dbReference type="PIRSF" id="PIRSF006910">
    <property type="entry name" value="NA_bind_Rv2694c_prd"/>
    <property type="match status" value="1"/>
</dbReference>
<dbReference type="SUPFAM" id="SSF50249">
    <property type="entry name" value="Nucleic acid-binding proteins"/>
    <property type="match status" value="1"/>
</dbReference>
<dbReference type="RefSeq" id="WP_124798378.1">
    <property type="nucleotide sequence ID" value="NZ_CP034170.1"/>
</dbReference>
<dbReference type="KEGG" id="nak:EH165_05535"/>
<dbReference type="InterPro" id="IPR016499">
    <property type="entry name" value="NucleicA-bd_Rv2694c_prd"/>
</dbReference>
<reference evidence="1 2" key="2">
    <citation type="submission" date="2018-12" db="EMBL/GenBank/DDBJ databases">
        <title>Nakamurella antarcticus sp. nov., isolated from Antarctica South Shetland Islands soil.</title>
        <authorList>
            <person name="Peng F."/>
        </authorList>
    </citation>
    <scope>NUCLEOTIDE SEQUENCE [LARGE SCALE GENOMIC DNA]</scope>
    <source>
        <strain evidence="1 2">S14-144</strain>
    </source>
</reference>
<accession>A0A3G8ZKA5</accession>
<keyword evidence="2" id="KW-1185">Reference proteome</keyword>
<name>A0A3G8ZKA5_9ACTN</name>
<proteinExistence type="predicted"/>
<dbReference type="Proteomes" id="UP000268084">
    <property type="component" value="Chromosome"/>
</dbReference>
<dbReference type="OrthoDB" id="3268233at2"/>
<keyword evidence="1" id="KW-0238">DNA-binding</keyword>
<dbReference type="InterPro" id="IPR012340">
    <property type="entry name" value="NA-bd_OB-fold"/>
</dbReference>
<dbReference type="AlphaFoldDB" id="A0A3G8ZKA5"/>
<protein>
    <submittedName>
        <fullName evidence="1">DNA-binding protein</fullName>
    </submittedName>
</protein>